<proteinExistence type="predicted"/>
<protein>
    <submittedName>
        <fullName evidence="1">Uncharacterized protein</fullName>
    </submittedName>
</protein>
<keyword evidence="2" id="KW-1185">Reference proteome</keyword>
<organism evidence="1 2">
    <name type="scientific">Zingiber officinale</name>
    <name type="common">Ginger</name>
    <name type="synonym">Amomum zingiber</name>
    <dbReference type="NCBI Taxonomy" id="94328"/>
    <lineage>
        <taxon>Eukaryota</taxon>
        <taxon>Viridiplantae</taxon>
        <taxon>Streptophyta</taxon>
        <taxon>Embryophyta</taxon>
        <taxon>Tracheophyta</taxon>
        <taxon>Spermatophyta</taxon>
        <taxon>Magnoliopsida</taxon>
        <taxon>Liliopsida</taxon>
        <taxon>Zingiberales</taxon>
        <taxon>Zingiberaceae</taxon>
        <taxon>Zingiber</taxon>
    </lineage>
</organism>
<reference evidence="1 2" key="1">
    <citation type="submission" date="2020-08" db="EMBL/GenBank/DDBJ databases">
        <title>Plant Genome Project.</title>
        <authorList>
            <person name="Zhang R.-G."/>
        </authorList>
    </citation>
    <scope>NUCLEOTIDE SEQUENCE [LARGE SCALE GENOMIC DNA]</scope>
    <source>
        <tissue evidence="1">Rhizome</tissue>
    </source>
</reference>
<dbReference type="Proteomes" id="UP000734854">
    <property type="component" value="Unassembled WGS sequence"/>
</dbReference>
<dbReference type="EMBL" id="JACMSC010000006">
    <property type="protein sequence ID" value="KAG6517821.1"/>
    <property type="molecule type" value="Genomic_DNA"/>
</dbReference>
<evidence type="ECO:0000313" key="1">
    <source>
        <dbReference type="EMBL" id="KAG6517821.1"/>
    </source>
</evidence>
<sequence length="62" mass="6790">MVLVFVPKCSMSPFFFFSVVLSWNERRQQAVASALAFDAEGRSSSLSLLMVAEESKLNGSVS</sequence>
<comment type="caution">
    <text evidence="1">The sequence shown here is derived from an EMBL/GenBank/DDBJ whole genome shotgun (WGS) entry which is preliminary data.</text>
</comment>
<gene>
    <name evidence="1" type="ORF">ZIOFF_021220</name>
</gene>
<dbReference type="AlphaFoldDB" id="A0A8J5HJQ1"/>
<evidence type="ECO:0000313" key="2">
    <source>
        <dbReference type="Proteomes" id="UP000734854"/>
    </source>
</evidence>
<accession>A0A8J5HJQ1</accession>
<name>A0A8J5HJQ1_ZINOF</name>